<dbReference type="RefSeq" id="WP_106619236.1">
    <property type="nucleotide sequence ID" value="NZ_PYAX01000015.1"/>
</dbReference>
<dbReference type="InterPro" id="IPR036513">
    <property type="entry name" value="STAS_dom_sf"/>
</dbReference>
<dbReference type="CDD" id="cd07041">
    <property type="entry name" value="STAS_RsbR_RsbS_like"/>
    <property type="match status" value="1"/>
</dbReference>
<proteinExistence type="predicted"/>
<dbReference type="Pfam" id="PF01740">
    <property type="entry name" value="STAS"/>
    <property type="match status" value="1"/>
</dbReference>
<organism evidence="2 3">
    <name type="scientific">Saccharothrix carnea</name>
    <dbReference type="NCBI Taxonomy" id="1280637"/>
    <lineage>
        <taxon>Bacteria</taxon>
        <taxon>Bacillati</taxon>
        <taxon>Actinomycetota</taxon>
        <taxon>Actinomycetes</taxon>
        <taxon>Pseudonocardiales</taxon>
        <taxon>Pseudonocardiaceae</taxon>
        <taxon>Saccharothrix</taxon>
    </lineage>
</organism>
<dbReference type="PANTHER" id="PTHR33745">
    <property type="entry name" value="RSBT ANTAGONIST PROTEIN RSBS-RELATED"/>
    <property type="match status" value="1"/>
</dbReference>
<gene>
    <name evidence="2" type="ORF">B0I31_11511</name>
</gene>
<dbReference type="InterPro" id="IPR051932">
    <property type="entry name" value="Bact_StressResp_Reg"/>
</dbReference>
<comment type="caution">
    <text evidence="2">The sequence shown here is derived from an EMBL/GenBank/DDBJ whole genome shotgun (WGS) entry which is preliminary data.</text>
</comment>
<dbReference type="PANTHER" id="PTHR33745:SF1">
    <property type="entry name" value="RSBT ANTAGONIST PROTEIN RSBS"/>
    <property type="match status" value="1"/>
</dbReference>
<keyword evidence="3" id="KW-1185">Reference proteome</keyword>
<name>A0A2P8I0R7_SACCR</name>
<dbReference type="AlphaFoldDB" id="A0A2P8I0R7"/>
<feature type="domain" description="STAS" evidence="1">
    <location>
        <begin position="7"/>
        <end position="118"/>
    </location>
</feature>
<sequence>MTAPPPAGVPIIRLGDILLTGLLDDLDDKTALRFTEELTERIADEGARGVVIDISRLEIIDSFVARVLTESAAAGRLLGARMIVAGMRPAVAITLCGLGLALSGVETALTAERAVAALGWRRDPARVHGSRPHATR</sequence>
<dbReference type="OrthoDB" id="9797171at2"/>
<evidence type="ECO:0000313" key="2">
    <source>
        <dbReference type="EMBL" id="PSL52059.1"/>
    </source>
</evidence>
<evidence type="ECO:0000259" key="1">
    <source>
        <dbReference type="PROSITE" id="PS50801"/>
    </source>
</evidence>
<evidence type="ECO:0000313" key="3">
    <source>
        <dbReference type="Proteomes" id="UP000241118"/>
    </source>
</evidence>
<dbReference type="InterPro" id="IPR002645">
    <property type="entry name" value="STAS_dom"/>
</dbReference>
<dbReference type="SUPFAM" id="SSF52091">
    <property type="entry name" value="SpoIIaa-like"/>
    <property type="match status" value="1"/>
</dbReference>
<dbReference type="Gene3D" id="3.30.750.24">
    <property type="entry name" value="STAS domain"/>
    <property type="match status" value="1"/>
</dbReference>
<dbReference type="Proteomes" id="UP000241118">
    <property type="component" value="Unassembled WGS sequence"/>
</dbReference>
<protein>
    <submittedName>
        <fullName evidence="2">RsbT antagonist protein RsbS</fullName>
    </submittedName>
</protein>
<accession>A0A2P8I0R7</accession>
<dbReference type="EMBL" id="PYAX01000015">
    <property type="protein sequence ID" value="PSL52059.1"/>
    <property type="molecule type" value="Genomic_DNA"/>
</dbReference>
<dbReference type="PROSITE" id="PS50801">
    <property type="entry name" value="STAS"/>
    <property type="match status" value="1"/>
</dbReference>
<reference evidence="2 3" key="1">
    <citation type="submission" date="2018-03" db="EMBL/GenBank/DDBJ databases">
        <title>Genomic Encyclopedia of Type Strains, Phase III (KMG-III): the genomes of soil and plant-associated and newly described type strains.</title>
        <authorList>
            <person name="Whitman W."/>
        </authorList>
    </citation>
    <scope>NUCLEOTIDE SEQUENCE [LARGE SCALE GENOMIC DNA]</scope>
    <source>
        <strain evidence="2 3">CGMCC 4.7097</strain>
    </source>
</reference>